<keyword evidence="2 4" id="KW-0479">Metal-binding</keyword>
<dbReference type="InterPro" id="IPR009056">
    <property type="entry name" value="Cyt_c-like_dom"/>
</dbReference>
<dbReference type="Pfam" id="PF00034">
    <property type="entry name" value="Cytochrom_C"/>
    <property type="match status" value="2"/>
</dbReference>
<evidence type="ECO:0000313" key="9">
    <source>
        <dbReference type="Proteomes" id="UP000242447"/>
    </source>
</evidence>
<dbReference type="GO" id="GO:0046872">
    <property type="term" value="F:metal ion binding"/>
    <property type="evidence" value="ECO:0007669"/>
    <property type="project" value="UniProtKB-KW"/>
</dbReference>
<feature type="region of interest" description="Disordered" evidence="5">
    <location>
        <begin position="273"/>
        <end position="294"/>
    </location>
</feature>
<dbReference type="PROSITE" id="PS51007">
    <property type="entry name" value="CYTC"/>
    <property type="match status" value="2"/>
</dbReference>
<dbReference type="AlphaFoldDB" id="A0A1W6P1B5"/>
<dbReference type="GO" id="GO:0020037">
    <property type="term" value="F:heme binding"/>
    <property type="evidence" value="ECO:0007669"/>
    <property type="project" value="InterPro"/>
</dbReference>
<evidence type="ECO:0000256" key="3">
    <source>
        <dbReference type="ARBA" id="ARBA00023004"/>
    </source>
</evidence>
<evidence type="ECO:0000256" key="2">
    <source>
        <dbReference type="ARBA" id="ARBA00022723"/>
    </source>
</evidence>
<evidence type="ECO:0000256" key="1">
    <source>
        <dbReference type="ARBA" id="ARBA00022617"/>
    </source>
</evidence>
<dbReference type="SUPFAM" id="SSF46626">
    <property type="entry name" value="Cytochrome c"/>
    <property type="match status" value="2"/>
</dbReference>
<evidence type="ECO:0000256" key="4">
    <source>
        <dbReference type="PROSITE-ProRule" id="PRU00433"/>
    </source>
</evidence>
<accession>A0A1W6P1B5</accession>
<dbReference type="PANTHER" id="PTHR35008:SF8">
    <property type="entry name" value="ALCOHOL DEHYDROGENASE CYTOCHROME C SUBUNIT"/>
    <property type="match status" value="1"/>
</dbReference>
<keyword evidence="1 4" id="KW-0349">Heme</keyword>
<feature type="chain" id="PRO_5012913235" evidence="6">
    <location>
        <begin position="23"/>
        <end position="294"/>
    </location>
</feature>
<keyword evidence="6" id="KW-0732">Signal</keyword>
<dbReference type="RefSeq" id="WP_085786712.1">
    <property type="nucleotide sequence ID" value="NZ_CP019937.1"/>
</dbReference>
<dbReference type="Proteomes" id="UP000242447">
    <property type="component" value="Chromosome"/>
</dbReference>
<gene>
    <name evidence="8" type="ORF">BVG79_01954</name>
</gene>
<dbReference type="GO" id="GO:0009055">
    <property type="term" value="F:electron transfer activity"/>
    <property type="evidence" value="ECO:0007669"/>
    <property type="project" value="InterPro"/>
</dbReference>
<dbReference type="KEGG" id="kro:BVG79_01954"/>
<keyword evidence="3 4" id="KW-0408">Iron</keyword>
<feature type="domain" description="Cytochrome c" evidence="7">
    <location>
        <begin position="25"/>
        <end position="138"/>
    </location>
</feature>
<feature type="signal peptide" evidence="6">
    <location>
        <begin position="1"/>
        <end position="22"/>
    </location>
</feature>
<dbReference type="STRING" id="92947.BVG79_01954"/>
<dbReference type="PANTHER" id="PTHR35008">
    <property type="entry name" value="BLL4482 PROTEIN-RELATED"/>
    <property type="match status" value="1"/>
</dbReference>
<evidence type="ECO:0000259" key="7">
    <source>
        <dbReference type="PROSITE" id="PS51007"/>
    </source>
</evidence>
<dbReference type="InterPro" id="IPR036909">
    <property type="entry name" value="Cyt_c-like_dom_sf"/>
</dbReference>
<name>A0A1W6P1B5_9RHOB</name>
<protein>
    <submittedName>
        <fullName evidence="8">Membrane-bound D-gluconate 2-dehydrogenase cytochrome c subunit</fullName>
    </submittedName>
</protein>
<evidence type="ECO:0000256" key="5">
    <source>
        <dbReference type="SAM" id="MobiDB-lite"/>
    </source>
</evidence>
<evidence type="ECO:0000313" key="8">
    <source>
        <dbReference type="EMBL" id="ARO15296.1"/>
    </source>
</evidence>
<proteinExistence type="predicted"/>
<dbReference type="OrthoDB" id="9811281at2"/>
<organism evidence="8 9">
    <name type="scientific">Ketogulonicigenium robustum</name>
    <dbReference type="NCBI Taxonomy" id="92947"/>
    <lineage>
        <taxon>Bacteria</taxon>
        <taxon>Pseudomonadati</taxon>
        <taxon>Pseudomonadota</taxon>
        <taxon>Alphaproteobacteria</taxon>
        <taxon>Rhodobacterales</taxon>
        <taxon>Roseobacteraceae</taxon>
        <taxon>Ketogulonicigenium</taxon>
    </lineage>
</organism>
<dbReference type="Gene3D" id="1.10.760.10">
    <property type="entry name" value="Cytochrome c-like domain"/>
    <property type="match status" value="2"/>
</dbReference>
<dbReference type="InterPro" id="IPR051459">
    <property type="entry name" value="Cytochrome_c-type_DH"/>
</dbReference>
<dbReference type="EMBL" id="CP019937">
    <property type="protein sequence ID" value="ARO15296.1"/>
    <property type="molecule type" value="Genomic_DNA"/>
</dbReference>
<sequence>MKNLLRGAMTAGVIAAGGSALAADGDVARGATLVDGTGGCGACHTPRAADGTTAADASAPTYLAGAAMFDGSYAISLRADADGLLNWTEQDIVDTLRTARNAHSAVLGPAMAGVVVNTTQAMPDEDLHAIAAYLKSLAPSDQSTASYTPDSATHDAFADGSITGRGAEMYQDSCSACHMTTGLGATDVFPAMAGNPTILAPEPHLVVVAILQGSQLPPTATRPAIMGMPGFAWRYSDAEVAELVTFLRSSWGNDAPAIDADYVKAIRDQLTEDLEADAPDGGELAGEYDPRNPL</sequence>
<evidence type="ECO:0000256" key="6">
    <source>
        <dbReference type="SAM" id="SignalP"/>
    </source>
</evidence>
<keyword evidence="9" id="KW-1185">Reference proteome</keyword>
<feature type="domain" description="Cytochrome c" evidence="7">
    <location>
        <begin position="161"/>
        <end position="251"/>
    </location>
</feature>
<reference evidence="8 9" key="1">
    <citation type="submission" date="2017-02" db="EMBL/GenBank/DDBJ databases">
        <title>Ketogulonicigenium robustum SPU B003 Genome sequencing and assembly.</title>
        <authorList>
            <person name="Li Y."/>
            <person name="Liu L."/>
            <person name="Wang C."/>
            <person name="Zhang M."/>
            <person name="Zhang T."/>
            <person name="Zhang Y."/>
        </authorList>
    </citation>
    <scope>NUCLEOTIDE SEQUENCE [LARGE SCALE GENOMIC DNA]</scope>
    <source>
        <strain evidence="8 9">SPU_B003</strain>
    </source>
</reference>